<dbReference type="Proteomes" id="UP000001646">
    <property type="component" value="Chromosome 1"/>
</dbReference>
<organism evidence="7 8">
    <name type="scientific">Anolis carolinensis</name>
    <name type="common">Green anole</name>
    <name type="synonym">American chameleon</name>
    <dbReference type="NCBI Taxonomy" id="28377"/>
    <lineage>
        <taxon>Eukaryota</taxon>
        <taxon>Metazoa</taxon>
        <taxon>Chordata</taxon>
        <taxon>Craniata</taxon>
        <taxon>Vertebrata</taxon>
        <taxon>Euteleostomi</taxon>
        <taxon>Lepidosauria</taxon>
        <taxon>Squamata</taxon>
        <taxon>Bifurcata</taxon>
        <taxon>Unidentata</taxon>
        <taxon>Episquamata</taxon>
        <taxon>Toxicofera</taxon>
        <taxon>Iguania</taxon>
        <taxon>Dactyloidae</taxon>
        <taxon>Anolis</taxon>
    </lineage>
</organism>
<reference evidence="7 8" key="1">
    <citation type="submission" date="2009-12" db="EMBL/GenBank/DDBJ databases">
        <title>The Genome Sequence of Anolis carolinensis (Green Anole Lizard).</title>
        <authorList>
            <consortium name="The Genome Sequencing Platform"/>
            <person name="Di Palma F."/>
            <person name="Alfoldi J."/>
            <person name="Heiman D."/>
            <person name="Young S."/>
            <person name="Grabherr M."/>
            <person name="Johnson J."/>
            <person name="Lander E.S."/>
            <person name="Lindblad-Toh K."/>
        </authorList>
    </citation>
    <scope>NUCLEOTIDE SEQUENCE [LARGE SCALE GENOMIC DNA]</scope>
    <source>
        <strain evidence="7 8">JBL SC #1</strain>
    </source>
</reference>
<feature type="binding site" evidence="6">
    <location>
        <position position="332"/>
    </location>
    <ligand>
        <name>substrate</name>
    </ligand>
</feature>
<dbReference type="GO" id="GO:0005829">
    <property type="term" value="C:cytosol"/>
    <property type="evidence" value="ECO:0007669"/>
    <property type="project" value="Ensembl"/>
</dbReference>
<evidence type="ECO:0000313" key="7">
    <source>
        <dbReference type="Ensembl" id="ENSACAP00000033499.1"/>
    </source>
</evidence>
<dbReference type="OrthoDB" id="5984880at2759"/>
<evidence type="ECO:0000256" key="1">
    <source>
        <dbReference type="ARBA" id="ARBA00011245"/>
    </source>
</evidence>
<accession>A0A803TE59</accession>
<dbReference type="InterPro" id="IPR016673">
    <property type="entry name" value="HHMT-like"/>
</dbReference>
<dbReference type="PROSITE" id="PS51597">
    <property type="entry name" value="SAM_HNMT"/>
    <property type="match status" value="1"/>
</dbReference>
<reference evidence="7" key="3">
    <citation type="submission" date="2025-09" db="UniProtKB">
        <authorList>
            <consortium name="Ensembl"/>
        </authorList>
    </citation>
    <scope>IDENTIFICATION</scope>
</reference>
<reference evidence="7" key="2">
    <citation type="submission" date="2025-08" db="UniProtKB">
        <authorList>
            <consortium name="Ensembl"/>
        </authorList>
    </citation>
    <scope>IDENTIFICATION</scope>
</reference>
<feature type="binding site" evidence="5">
    <location>
        <position position="143"/>
    </location>
    <ligand>
        <name>S-adenosyl-L-methionine</name>
        <dbReference type="ChEBI" id="CHEBI:59789"/>
    </ligand>
</feature>
<evidence type="ECO:0000256" key="4">
    <source>
        <dbReference type="ARBA" id="ARBA00022691"/>
    </source>
</evidence>
<dbReference type="Ensembl" id="ENSACAT00000054122.1">
    <property type="protein sequence ID" value="ENSACAP00000033499.1"/>
    <property type="gene ID" value="ENSACAG00000037643.1"/>
</dbReference>
<feature type="binding site" evidence="5">
    <location>
        <position position="109"/>
    </location>
    <ligand>
        <name>S-adenosyl-L-methionine</name>
        <dbReference type="ChEBI" id="CHEBI:59789"/>
    </ligand>
</feature>
<dbReference type="GO" id="GO:0046539">
    <property type="term" value="F:histamine N-methyltransferase activity"/>
    <property type="evidence" value="ECO:0007669"/>
    <property type="project" value="Ensembl"/>
</dbReference>
<dbReference type="Gene3D" id="3.40.50.150">
    <property type="entry name" value="Vaccinia Virus protein VP39"/>
    <property type="match status" value="1"/>
</dbReference>
<dbReference type="InterPro" id="IPR029063">
    <property type="entry name" value="SAM-dependent_MTases_sf"/>
</dbReference>
<evidence type="ECO:0000313" key="8">
    <source>
        <dbReference type="Proteomes" id="UP000001646"/>
    </source>
</evidence>
<dbReference type="GO" id="GO:0005813">
    <property type="term" value="C:centrosome"/>
    <property type="evidence" value="ECO:0007669"/>
    <property type="project" value="Ensembl"/>
</dbReference>
<feature type="binding site" evidence="5">
    <location>
        <position position="191"/>
    </location>
    <ligand>
        <name>S-adenosyl-L-methionine</name>
        <dbReference type="ChEBI" id="CHEBI:59789"/>
    </ligand>
</feature>
<dbReference type="GO" id="GO:0045202">
    <property type="term" value="C:synapse"/>
    <property type="evidence" value="ECO:0007669"/>
    <property type="project" value="GOC"/>
</dbReference>
<comment type="subunit">
    <text evidence="1">Monomer.</text>
</comment>
<dbReference type="PIRSF" id="PIRSF016616">
    <property type="entry name" value="HHMT"/>
    <property type="match status" value="1"/>
</dbReference>
<dbReference type="KEGG" id="acs:100567693"/>
<dbReference type="Pfam" id="PF13489">
    <property type="entry name" value="Methyltransf_23"/>
    <property type="match status" value="1"/>
</dbReference>
<evidence type="ECO:0000256" key="3">
    <source>
        <dbReference type="ARBA" id="ARBA00022679"/>
    </source>
</evidence>
<dbReference type="GO" id="GO:0007268">
    <property type="term" value="P:chemical synaptic transmission"/>
    <property type="evidence" value="ECO:0007669"/>
    <property type="project" value="Ensembl"/>
</dbReference>
<keyword evidence="4 5" id="KW-0949">S-adenosyl-L-methionine</keyword>
<keyword evidence="2" id="KW-0489">Methyltransferase</keyword>
<feature type="binding site" evidence="6">
    <location>
        <position position="77"/>
    </location>
    <ligand>
        <name>substrate</name>
    </ligand>
</feature>
<evidence type="ECO:0000256" key="5">
    <source>
        <dbReference type="PIRSR" id="PIRSR016616-1"/>
    </source>
</evidence>
<dbReference type="GeneTree" id="ENSGT00390000002862"/>
<dbReference type="AlphaFoldDB" id="A0A803TE59"/>
<name>A0A803TE59_ANOCA</name>
<dbReference type="CDD" id="cd02440">
    <property type="entry name" value="AdoMet_MTases"/>
    <property type="match status" value="1"/>
</dbReference>
<dbReference type="GO" id="GO:0005654">
    <property type="term" value="C:nucleoplasm"/>
    <property type="evidence" value="ECO:0007669"/>
    <property type="project" value="Ensembl"/>
</dbReference>
<gene>
    <name evidence="7" type="primary">HNMT</name>
</gene>
<feature type="binding site" evidence="5">
    <location>
        <position position="169"/>
    </location>
    <ligand>
        <name>S-adenosyl-L-methionine</name>
        <dbReference type="ChEBI" id="CHEBI:59789"/>
    </ligand>
</feature>
<evidence type="ECO:0000256" key="6">
    <source>
        <dbReference type="PIRSR" id="PIRSR016616-2"/>
    </source>
</evidence>
<dbReference type="GO" id="GO:0001695">
    <property type="term" value="P:histamine catabolic process"/>
    <property type="evidence" value="ECO:0007669"/>
    <property type="project" value="Ensembl"/>
</dbReference>
<dbReference type="GO" id="GO:0032259">
    <property type="term" value="P:methylation"/>
    <property type="evidence" value="ECO:0007669"/>
    <property type="project" value="UniProtKB-KW"/>
</dbReference>
<evidence type="ECO:0000256" key="2">
    <source>
        <dbReference type="ARBA" id="ARBA00022603"/>
    </source>
</evidence>
<proteinExistence type="predicted"/>
<dbReference type="SUPFAM" id="SSF53335">
    <property type="entry name" value="S-adenosyl-L-methionine-dependent methyltransferases"/>
    <property type="match status" value="1"/>
</dbReference>
<dbReference type="FunFam" id="3.40.50.150:FF:000118">
    <property type="entry name" value="Histamine N-methyltransferase"/>
    <property type="match status" value="1"/>
</dbReference>
<dbReference type="InParanoid" id="A0A803TE59"/>
<keyword evidence="8" id="KW-1185">Reference proteome</keyword>
<feature type="binding site" evidence="5">
    <location>
        <position position="138"/>
    </location>
    <ligand>
        <name>S-adenosyl-L-methionine</name>
        <dbReference type="ChEBI" id="CHEBI:59789"/>
    </ligand>
</feature>
<protein>
    <submittedName>
        <fullName evidence="7">Histamine N-methyltransferase</fullName>
    </submittedName>
</protein>
<keyword evidence="3" id="KW-0808">Transferase</keyword>
<sequence length="341" mass="38625">MHFLNLGSHRLKLALPQSRDIYTDSSIICSNNTACSFCDSHPYTKGDLESAMAMRSLLSDHSHYVESFRLFLENSTEHQCMLEFIQKNLPDIISSIGNGKSTINVLSVGGGSGEIDLQILAKVQAKYPGAVIHNDVIEPSAEQIMHYQERVAKTSSLENIKFTWHKETSLEYEGRMKASKEMKKWNFIHMIQMLYYVKDIPATIKFFHSLLEPGAKLLIILVSGTSGWAKLWKKYGPHLPLNDLCLYVSSADIQEILHEAGLRYKSYELPSHMDITDCFTEGNKNGELLLDFLTETCNFSKTAPLDLKNEIVEDLKKPEYSEKKSGKYLFNNNLSAIVIES</sequence>